<reference evidence="2" key="2">
    <citation type="journal article" date="2017" name="J. Med. Entomol.">
        <title>Transcriptome Analysis of the Triatoma infestans (Hemiptera: Reduviidae) Integument.</title>
        <authorList>
            <person name="Calderon-Fernandez G.M."/>
            <person name="Moriconi D.E."/>
            <person name="Dulbecco A.B."/>
            <person name="Juarez M.P."/>
        </authorList>
    </citation>
    <scope>NUCLEOTIDE SEQUENCE</scope>
    <source>
        <strain evidence="2">Int1</strain>
        <tissue evidence="2">Integument</tissue>
    </source>
</reference>
<protein>
    <submittedName>
        <fullName evidence="2">Uncharacterized protein</fullName>
    </submittedName>
</protein>
<reference evidence="2" key="1">
    <citation type="submission" date="2016-04" db="EMBL/GenBank/DDBJ databases">
        <authorList>
            <person name="Calderon-Fernandez G.M.Sr."/>
        </authorList>
    </citation>
    <scope>NUCLEOTIDE SEQUENCE</scope>
    <source>
        <strain evidence="2">Int1</strain>
        <tissue evidence="2">Integument</tissue>
    </source>
</reference>
<dbReference type="AlphaFoldDB" id="A0A170XMJ8"/>
<organism evidence="2">
    <name type="scientific">Triatoma infestans</name>
    <name type="common">Assassin bug</name>
    <dbReference type="NCBI Taxonomy" id="30076"/>
    <lineage>
        <taxon>Eukaryota</taxon>
        <taxon>Metazoa</taxon>
        <taxon>Ecdysozoa</taxon>
        <taxon>Arthropoda</taxon>
        <taxon>Hexapoda</taxon>
        <taxon>Insecta</taxon>
        <taxon>Pterygota</taxon>
        <taxon>Neoptera</taxon>
        <taxon>Paraneoptera</taxon>
        <taxon>Hemiptera</taxon>
        <taxon>Heteroptera</taxon>
        <taxon>Panheteroptera</taxon>
        <taxon>Cimicomorpha</taxon>
        <taxon>Reduviidae</taxon>
        <taxon>Triatominae</taxon>
        <taxon>Triatoma</taxon>
    </lineage>
</organism>
<feature type="transmembrane region" description="Helical" evidence="1">
    <location>
        <begin position="7"/>
        <end position="25"/>
    </location>
</feature>
<keyword evidence="1" id="KW-1133">Transmembrane helix</keyword>
<dbReference type="EMBL" id="GEMB01004250">
    <property type="protein sequence ID" value="JAR99019.1"/>
    <property type="molecule type" value="Transcribed_RNA"/>
</dbReference>
<keyword evidence="1" id="KW-0472">Membrane</keyword>
<keyword evidence="1" id="KW-0812">Transmembrane</keyword>
<name>A0A170XMJ8_TRIIF</name>
<sequence length="61" mass="7708">MRVMHNCDLFLLLMLSNLSCFYYYFDMYLEKKKIRKCRKRKIICLTYIISYKKFRFIIFPC</sequence>
<accession>A0A170XMJ8</accession>
<evidence type="ECO:0000313" key="2">
    <source>
        <dbReference type="EMBL" id="JAR99019.1"/>
    </source>
</evidence>
<proteinExistence type="predicted"/>
<evidence type="ECO:0000256" key="1">
    <source>
        <dbReference type="SAM" id="Phobius"/>
    </source>
</evidence>